<evidence type="ECO:0000259" key="3">
    <source>
        <dbReference type="PROSITE" id="PS50158"/>
    </source>
</evidence>
<dbReference type="InterPro" id="IPR001878">
    <property type="entry name" value="Znf_CCHC"/>
</dbReference>
<dbReference type="GO" id="GO:0008270">
    <property type="term" value="F:zinc ion binding"/>
    <property type="evidence" value="ECO:0007669"/>
    <property type="project" value="UniProtKB-KW"/>
</dbReference>
<dbReference type="PANTHER" id="PTHR46888:SF1">
    <property type="entry name" value="RIBONUCLEASE H"/>
    <property type="match status" value="1"/>
</dbReference>
<dbReference type="AlphaFoldDB" id="A0A151IT32"/>
<dbReference type="Gene3D" id="4.10.60.10">
    <property type="entry name" value="Zinc finger, CCHC-type"/>
    <property type="match status" value="1"/>
</dbReference>
<proteinExistence type="predicted"/>
<organism evidence="4 5">
    <name type="scientific">Trachymyrmex cornetzi</name>
    <dbReference type="NCBI Taxonomy" id="471704"/>
    <lineage>
        <taxon>Eukaryota</taxon>
        <taxon>Metazoa</taxon>
        <taxon>Ecdysozoa</taxon>
        <taxon>Arthropoda</taxon>
        <taxon>Hexapoda</taxon>
        <taxon>Insecta</taxon>
        <taxon>Pterygota</taxon>
        <taxon>Neoptera</taxon>
        <taxon>Endopterygota</taxon>
        <taxon>Hymenoptera</taxon>
        <taxon>Apocrita</taxon>
        <taxon>Aculeata</taxon>
        <taxon>Formicoidea</taxon>
        <taxon>Formicidae</taxon>
        <taxon>Myrmicinae</taxon>
        <taxon>Trachymyrmex</taxon>
    </lineage>
</organism>
<dbReference type="Proteomes" id="UP000078492">
    <property type="component" value="Unassembled WGS sequence"/>
</dbReference>
<evidence type="ECO:0000313" key="4">
    <source>
        <dbReference type="EMBL" id="KYN10024.1"/>
    </source>
</evidence>
<dbReference type="PROSITE" id="PS50158">
    <property type="entry name" value="ZF_CCHC"/>
    <property type="match status" value="2"/>
</dbReference>
<evidence type="ECO:0000256" key="1">
    <source>
        <dbReference type="PROSITE-ProRule" id="PRU00047"/>
    </source>
</evidence>
<dbReference type="GO" id="GO:0003676">
    <property type="term" value="F:nucleic acid binding"/>
    <property type="evidence" value="ECO:0007669"/>
    <property type="project" value="InterPro"/>
</dbReference>
<gene>
    <name evidence="4" type="ORF">ALC57_17858</name>
</gene>
<accession>A0A151IT32</accession>
<keyword evidence="1" id="KW-0862">Zinc</keyword>
<evidence type="ECO:0000256" key="2">
    <source>
        <dbReference type="SAM" id="MobiDB-lite"/>
    </source>
</evidence>
<name>A0A151IT32_9HYME</name>
<keyword evidence="1" id="KW-0863">Zinc-finger</keyword>
<keyword evidence="5" id="KW-1185">Reference proteome</keyword>
<reference evidence="4 5" key="1">
    <citation type="submission" date="2015-09" db="EMBL/GenBank/DDBJ databases">
        <title>Trachymyrmex cornetzi WGS genome.</title>
        <authorList>
            <person name="Nygaard S."/>
            <person name="Hu H."/>
            <person name="Boomsma J."/>
            <person name="Zhang G."/>
        </authorList>
    </citation>
    <scope>NUCLEOTIDE SEQUENCE [LARGE SCALE GENOMIC DNA]</scope>
    <source>
        <strain evidence="4">Tcor2-1</strain>
        <tissue evidence="4">Whole body</tissue>
    </source>
</reference>
<dbReference type="EMBL" id="KQ981049">
    <property type="protein sequence ID" value="KYN10024.1"/>
    <property type="molecule type" value="Genomic_DNA"/>
</dbReference>
<dbReference type="STRING" id="471704.A0A151IT32"/>
<sequence length="272" mass="31326">MFFRRQSKLVTRKKFEERVWKKEEETFYEYFHEKVIMGNRVPINDDEMLEYVIDGTLRNQARIQRFTTADGFLETFGRVILRDRSTFSTSKSAKSDKRASDQSKNERKEMSNSGEVRRFSDKVTHCYNCGEHDHVSLNCPSKEQGVKCFQCGERGHIASKCVKKVKANKENCAVSEVLRHKYLKGVLLDGHEMEALIDWGSDFSLIRADEYIKLGLPQLRSSNLLFDGIGSSNNATLGKFQAELTVDEHSYPVCIHVVSDTMLRHKLLILIS</sequence>
<feature type="domain" description="CCHC-type" evidence="3">
    <location>
        <begin position="147"/>
        <end position="161"/>
    </location>
</feature>
<dbReference type="InterPro" id="IPR036875">
    <property type="entry name" value="Znf_CCHC_sf"/>
</dbReference>
<dbReference type="SMART" id="SM00343">
    <property type="entry name" value="ZnF_C2HC"/>
    <property type="match status" value="2"/>
</dbReference>
<dbReference type="InterPro" id="IPR021109">
    <property type="entry name" value="Peptidase_aspartic_dom_sf"/>
</dbReference>
<feature type="compositionally biased region" description="Basic and acidic residues" evidence="2">
    <location>
        <begin position="93"/>
        <end position="115"/>
    </location>
</feature>
<dbReference type="PANTHER" id="PTHR46888">
    <property type="entry name" value="ZINC KNUCKLE DOMAINCONTAINING PROTEIN-RELATED"/>
    <property type="match status" value="1"/>
</dbReference>
<feature type="domain" description="CCHC-type" evidence="3">
    <location>
        <begin position="126"/>
        <end position="141"/>
    </location>
</feature>
<dbReference type="Pfam" id="PF00098">
    <property type="entry name" value="zf-CCHC"/>
    <property type="match status" value="2"/>
</dbReference>
<dbReference type="Gene3D" id="2.40.70.10">
    <property type="entry name" value="Acid Proteases"/>
    <property type="match status" value="1"/>
</dbReference>
<feature type="region of interest" description="Disordered" evidence="2">
    <location>
        <begin position="91"/>
        <end position="115"/>
    </location>
</feature>
<evidence type="ECO:0000313" key="5">
    <source>
        <dbReference type="Proteomes" id="UP000078492"/>
    </source>
</evidence>
<keyword evidence="1" id="KW-0479">Metal-binding</keyword>
<dbReference type="SUPFAM" id="SSF50630">
    <property type="entry name" value="Acid proteases"/>
    <property type="match status" value="1"/>
</dbReference>
<dbReference type="SUPFAM" id="SSF57756">
    <property type="entry name" value="Retrovirus zinc finger-like domains"/>
    <property type="match status" value="1"/>
</dbReference>
<protein>
    <recommendedName>
        <fullName evidence="3">CCHC-type domain-containing protein</fullName>
    </recommendedName>
</protein>